<dbReference type="AlphaFoldDB" id="A0A7I8KN21"/>
<feature type="domain" description="Integrase catalytic" evidence="1">
    <location>
        <begin position="1"/>
        <end position="150"/>
    </location>
</feature>
<sequence length="189" mass="21943">MDFITGLPRVRDLDTILVVVDKFSKYATFIPTRSECKAEEVAGLFLTHIVKLWGLPRDIVSNRDPRFTRRFWSTFFTLLGTKLSFSTTFHPQTDGQIERVNGMLEDYLKHYVITRQDNWVELLDAVQHSLFELAMGRQLLTPPKLVKQQGPRYLPAAYQFAKNCHDQLKEARKALARVARRMKKNADSQ</sequence>
<dbReference type="InterPro" id="IPR001584">
    <property type="entry name" value="Integrase_cat-core"/>
</dbReference>
<gene>
    <name evidence="2" type="ORF">SI8410_07009887</name>
</gene>
<dbReference type="GO" id="GO:0015074">
    <property type="term" value="P:DNA integration"/>
    <property type="evidence" value="ECO:0007669"/>
    <property type="project" value="InterPro"/>
</dbReference>
<name>A0A7I8KN21_SPIIN</name>
<dbReference type="Gene3D" id="3.30.420.10">
    <property type="entry name" value="Ribonuclease H-like superfamily/Ribonuclease H"/>
    <property type="match status" value="1"/>
</dbReference>
<dbReference type="GO" id="GO:0003676">
    <property type="term" value="F:nucleic acid binding"/>
    <property type="evidence" value="ECO:0007669"/>
    <property type="project" value="InterPro"/>
</dbReference>
<dbReference type="PANTHER" id="PTHR35046:SF9">
    <property type="entry name" value="RNA-DIRECTED DNA POLYMERASE"/>
    <property type="match status" value="1"/>
</dbReference>
<dbReference type="EMBL" id="LR746270">
    <property type="protein sequence ID" value="CAA7399217.1"/>
    <property type="molecule type" value="Genomic_DNA"/>
</dbReference>
<proteinExistence type="predicted"/>
<evidence type="ECO:0000259" key="1">
    <source>
        <dbReference type="PROSITE" id="PS50994"/>
    </source>
</evidence>
<reference evidence="2" key="1">
    <citation type="submission" date="2020-02" db="EMBL/GenBank/DDBJ databases">
        <authorList>
            <person name="Scholz U."/>
            <person name="Mascher M."/>
            <person name="Fiebig A."/>
        </authorList>
    </citation>
    <scope>NUCLEOTIDE SEQUENCE</scope>
</reference>
<organism evidence="2 3">
    <name type="scientific">Spirodela intermedia</name>
    <name type="common">Intermediate duckweed</name>
    <dbReference type="NCBI Taxonomy" id="51605"/>
    <lineage>
        <taxon>Eukaryota</taxon>
        <taxon>Viridiplantae</taxon>
        <taxon>Streptophyta</taxon>
        <taxon>Embryophyta</taxon>
        <taxon>Tracheophyta</taxon>
        <taxon>Spermatophyta</taxon>
        <taxon>Magnoliopsida</taxon>
        <taxon>Liliopsida</taxon>
        <taxon>Araceae</taxon>
        <taxon>Lemnoideae</taxon>
        <taxon>Spirodela</taxon>
    </lineage>
</organism>
<dbReference type="OrthoDB" id="674670at2759"/>
<dbReference type="PROSITE" id="PS50994">
    <property type="entry name" value="INTEGRASE"/>
    <property type="match status" value="1"/>
</dbReference>
<dbReference type="InterPro" id="IPR012337">
    <property type="entry name" value="RNaseH-like_sf"/>
</dbReference>
<dbReference type="PANTHER" id="PTHR35046">
    <property type="entry name" value="ZINC KNUCKLE (CCHC-TYPE) FAMILY PROTEIN"/>
    <property type="match status" value="1"/>
</dbReference>
<dbReference type="SUPFAM" id="SSF53098">
    <property type="entry name" value="Ribonuclease H-like"/>
    <property type="match status" value="1"/>
</dbReference>
<evidence type="ECO:0000313" key="2">
    <source>
        <dbReference type="EMBL" id="CAA7399217.1"/>
    </source>
</evidence>
<dbReference type="InterPro" id="IPR036397">
    <property type="entry name" value="RNaseH_sf"/>
</dbReference>
<keyword evidence="3" id="KW-1185">Reference proteome</keyword>
<dbReference type="Proteomes" id="UP000663760">
    <property type="component" value="Chromosome 7"/>
</dbReference>
<protein>
    <recommendedName>
        <fullName evidence="1">Integrase catalytic domain-containing protein</fullName>
    </recommendedName>
</protein>
<evidence type="ECO:0000313" key="3">
    <source>
        <dbReference type="Proteomes" id="UP000663760"/>
    </source>
</evidence>
<accession>A0A7I8KN21</accession>